<dbReference type="EMBL" id="JAHQCS010000186">
    <property type="protein sequence ID" value="MBU9714842.1"/>
    <property type="molecule type" value="Genomic_DNA"/>
</dbReference>
<dbReference type="PANTHER" id="PTHR30616">
    <property type="entry name" value="UNCHARACTERIZED PROTEIN YFIH"/>
    <property type="match status" value="1"/>
</dbReference>
<accession>A0ABS6JMD1</accession>
<protein>
    <recommendedName>
        <fullName evidence="1">Purine nucleoside phosphorylase</fullName>
    </recommendedName>
</protein>
<comment type="similarity">
    <text evidence="1">Belongs to the purine nucleoside phosphorylase YfiH/LACC1 family.</text>
</comment>
<dbReference type="InterPro" id="IPR003730">
    <property type="entry name" value="Cu_polyphenol_OxRdtase"/>
</dbReference>
<evidence type="ECO:0000313" key="3">
    <source>
        <dbReference type="Proteomes" id="UP000784880"/>
    </source>
</evidence>
<proteinExistence type="inferred from homology"/>
<name>A0ABS6JMD1_9BACI</name>
<evidence type="ECO:0000313" key="2">
    <source>
        <dbReference type="EMBL" id="MBU9714842.1"/>
    </source>
</evidence>
<reference evidence="2 3" key="1">
    <citation type="submission" date="2021-06" db="EMBL/GenBank/DDBJ databases">
        <title>Bacillus sp. RD4P76, an endophyte from a halophyte.</title>
        <authorList>
            <person name="Sun J.-Q."/>
        </authorList>
    </citation>
    <scope>NUCLEOTIDE SEQUENCE [LARGE SCALE GENOMIC DNA]</scope>
    <source>
        <strain evidence="2 3">CGMCC 1.15917</strain>
    </source>
</reference>
<sequence>MGDKIVFKEPFSLLNEQILKLDHWDSLLPDLTVGFTTKNGGISEKPFTSLNVGLHVNDESSQVLENRQRIGDLLSFTPANWVCGEQIHENRIEEITAEDAGRGVFDYESSITGTDGLYTKEPNILLASFYADCVPLFFLEPKKKLLGVAHAGWKGTVKDIAGEMVRLWQEKEGIHPRDIHAAIGPSIGPCCYVVDDYVIQFVNEVLGKSGENLVYNEVDTGQYSLDLKALNRFLMEAAGIQQENIVQSKYCTSCETSLFFSHRRDKGKTGRLMSFIGRKEK</sequence>
<dbReference type="Proteomes" id="UP000784880">
    <property type="component" value="Unassembled WGS sequence"/>
</dbReference>
<dbReference type="CDD" id="cd16833">
    <property type="entry name" value="YfiH"/>
    <property type="match status" value="1"/>
</dbReference>
<comment type="caution">
    <text evidence="2">The sequence shown here is derived from an EMBL/GenBank/DDBJ whole genome shotgun (WGS) entry which is preliminary data.</text>
</comment>
<keyword evidence="3" id="KW-1185">Reference proteome</keyword>
<evidence type="ECO:0000256" key="1">
    <source>
        <dbReference type="RuleBase" id="RU361274"/>
    </source>
</evidence>
<organism evidence="2 3">
    <name type="scientific">Evansella tamaricis</name>
    <dbReference type="NCBI Taxonomy" id="2069301"/>
    <lineage>
        <taxon>Bacteria</taxon>
        <taxon>Bacillati</taxon>
        <taxon>Bacillota</taxon>
        <taxon>Bacilli</taxon>
        <taxon>Bacillales</taxon>
        <taxon>Bacillaceae</taxon>
        <taxon>Evansella</taxon>
    </lineage>
</organism>
<dbReference type="RefSeq" id="WP_217069664.1">
    <property type="nucleotide sequence ID" value="NZ_JAHQCS010000186.1"/>
</dbReference>
<gene>
    <name evidence="2" type="primary">pgeF</name>
    <name evidence="2" type="ORF">KS419_24150</name>
</gene>
<dbReference type="NCBIfam" id="TIGR00726">
    <property type="entry name" value="peptidoglycan editing factor PgeF"/>
    <property type="match status" value="1"/>
</dbReference>
<dbReference type="Pfam" id="PF02578">
    <property type="entry name" value="Cu-oxidase_4"/>
    <property type="match status" value="1"/>
</dbReference>
<dbReference type="PANTHER" id="PTHR30616:SF2">
    <property type="entry name" value="PURINE NUCLEOSIDE PHOSPHORYLASE LACC1"/>
    <property type="match status" value="1"/>
</dbReference>